<evidence type="ECO:0000313" key="1">
    <source>
        <dbReference type="EMBL" id="MBX39183.1"/>
    </source>
</evidence>
<sequence>MTTSKPFGRLPRMPSFGWA</sequence>
<proteinExistence type="predicted"/>
<dbReference type="AlphaFoldDB" id="A0A2P2N9M4"/>
<protein>
    <submittedName>
        <fullName evidence="1">Uncharacterized protein</fullName>
    </submittedName>
</protein>
<accession>A0A2P2N9M4</accession>
<organism evidence="1">
    <name type="scientific">Rhizophora mucronata</name>
    <name type="common">Asiatic mangrove</name>
    <dbReference type="NCBI Taxonomy" id="61149"/>
    <lineage>
        <taxon>Eukaryota</taxon>
        <taxon>Viridiplantae</taxon>
        <taxon>Streptophyta</taxon>
        <taxon>Embryophyta</taxon>
        <taxon>Tracheophyta</taxon>
        <taxon>Spermatophyta</taxon>
        <taxon>Magnoliopsida</taxon>
        <taxon>eudicotyledons</taxon>
        <taxon>Gunneridae</taxon>
        <taxon>Pentapetalae</taxon>
        <taxon>rosids</taxon>
        <taxon>fabids</taxon>
        <taxon>Malpighiales</taxon>
        <taxon>Rhizophoraceae</taxon>
        <taxon>Rhizophora</taxon>
    </lineage>
</organism>
<name>A0A2P2N9M4_RHIMU</name>
<dbReference type="EMBL" id="GGEC01058699">
    <property type="protein sequence ID" value="MBX39183.1"/>
    <property type="molecule type" value="Transcribed_RNA"/>
</dbReference>
<reference evidence="1" key="1">
    <citation type="submission" date="2018-02" db="EMBL/GenBank/DDBJ databases">
        <title>Rhizophora mucronata_Transcriptome.</title>
        <authorList>
            <person name="Meera S.P."/>
            <person name="Sreeshan A."/>
            <person name="Augustine A."/>
        </authorList>
    </citation>
    <scope>NUCLEOTIDE SEQUENCE</scope>
    <source>
        <tissue evidence="1">Leaf</tissue>
    </source>
</reference>